<accession>A0ABU0W9F2</accession>
<dbReference type="EMBL" id="JAVDDT010000009">
    <property type="protein sequence ID" value="MDQ2070662.1"/>
    <property type="molecule type" value="Genomic_DNA"/>
</dbReference>
<protein>
    <submittedName>
        <fullName evidence="1">Uncharacterized protein</fullName>
    </submittedName>
</protein>
<keyword evidence="2" id="KW-1185">Reference proteome</keyword>
<name>A0ABU0W9F2_9GAMM</name>
<gene>
    <name evidence="1" type="ORF">RBH19_12345</name>
</gene>
<evidence type="ECO:0000313" key="1">
    <source>
        <dbReference type="EMBL" id="MDQ2070662.1"/>
    </source>
</evidence>
<comment type="caution">
    <text evidence="1">The sequence shown here is derived from an EMBL/GenBank/DDBJ whole genome shotgun (WGS) entry which is preliminary data.</text>
</comment>
<sequence>MSGHEQDSDLLTVNDLESWFRGSVREALSRNDIQAEQQTGNYLAGVLLQYARSDSLYEITEEGRNLKPLAFLYRDAMESPSEGLRRQQLQRLGDVALFIAGYFAESLSRKAVDVDYYAGMGGAAYNSLAASPPRSFEQLEVNEVFRELAEKFTAFMDVLAEVGRMAHGNSEQNILRLYETWMRTGSPRARRKLEAMGITPDDNAVSRRSH</sequence>
<evidence type="ECO:0000313" key="2">
    <source>
        <dbReference type="Proteomes" id="UP001239019"/>
    </source>
</evidence>
<reference evidence="1 2" key="1">
    <citation type="submission" date="2023-08" db="EMBL/GenBank/DDBJ databases">
        <title>Whole-genome sequencing of halo(alkali)philic microorganisms from hypersaline lakes.</title>
        <authorList>
            <person name="Sorokin D.Y."/>
            <person name="Abbas B."/>
            <person name="Merkel A.Y."/>
        </authorList>
    </citation>
    <scope>NUCLEOTIDE SEQUENCE [LARGE SCALE GENOMIC DNA]</scope>
    <source>
        <strain evidence="1 2">AB-CW4</strain>
    </source>
</reference>
<dbReference type="Proteomes" id="UP001239019">
    <property type="component" value="Unassembled WGS sequence"/>
</dbReference>
<dbReference type="RefSeq" id="WP_306729161.1">
    <property type="nucleotide sequence ID" value="NZ_JAVDDT010000009.1"/>
</dbReference>
<organism evidence="1 2">
    <name type="scientific">Natronospira bacteriovora</name>
    <dbReference type="NCBI Taxonomy" id="3069753"/>
    <lineage>
        <taxon>Bacteria</taxon>
        <taxon>Pseudomonadati</taxon>
        <taxon>Pseudomonadota</taxon>
        <taxon>Gammaproteobacteria</taxon>
        <taxon>Natronospirales</taxon>
        <taxon>Natronospiraceae</taxon>
        <taxon>Natronospira</taxon>
    </lineage>
</organism>
<proteinExistence type="predicted"/>